<sequence>MKLSLQDIKDLSSKFTRSLGFNDFETKLIVENTIEAELSGHLSHGLGNLLWFKTTIDTGGVNKSPISRNGKSIKVIKETPVSLMIDGQNHTGFVVMRQALDKALTKVKRSYIDSCHGDNQYSADDRFLGPLRSISHRAEFNLYVLEYITREGRSIRFNFKVMGD</sequence>
<gene>
    <name evidence="2" type="ORF">A2160_03500</name>
</gene>
<protein>
    <submittedName>
        <fullName evidence="2">Uncharacterized protein</fullName>
    </submittedName>
</protein>
<evidence type="ECO:0000313" key="3">
    <source>
        <dbReference type="Proteomes" id="UP000177006"/>
    </source>
</evidence>
<dbReference type="InterPro" id="IPR036111">
    <property type="entry name" value="Mal/L-sulfo/L-lacto_DH-like_sf"/>
</dbReference>
<dbReference type="Pfam" id="PF02615">
    <property type="entry name" value="Ldh_2"/>
    <property type="match status" value="1"/>
</dbReference>
<proteinExistence type="predicted"/>
<dbReference type="STRING" id="1797457.A2160_03500"/>
<evidence type="ECO:0000256" key="1">
    <source>
        <dbReference type="ARBA" id="ARBA00023002"/>
    </source>
</evidence>
<comment type="caution">
    <text evidence="2">The sequence shown here is derived from an EMBL/GenBank/DDBJ whole genome shotgun (WGS) entry which is preliminary data.</text>
</comment>
<accession>A0A1F5E8H6</accession>
<reference evidence="2 3" key="1">
    <citation type="journal article" date="2016" name="Nat. Commun.">
        <title>Thousands of microbial genomes shed light on interconnected biogeochemical processes in an aquifer system.</title>
        <authorList>
            <person name="Anantharaman K."/>
            <person name="Brown C.T."/>
            <person name="Hug L.A."/>
            <person name="Sharon I."/>
            <person name="Castelle C.J."/>
            <person name="Probst A.J."/>
            <person name="Thomas B.C."/>
            <person name="Singh A."/>
            <person name="Wilkins M.J."/>
            <person name="Karaoz U."/>
            <person name="Brodie E.L."/>
            <person name="Williams K.H."/>
            <person name="Hubbard S.S."/>
            <person name="Banfield J.F."/>
        </authorList>
    </citation>
    <scope>NUCLEOTIDE SEQUENCE [LARGE SCALE GENOMIC DNA]</scope>
</reference>
<evidence type="ECO:0000313" key="2">
    <source>
        <dbReference type="EMBL" id="OGD63719.1"/>
    </source>
</evidence>
<dbReference type="InterPro" id="IPR043143">
    <property type="entry name" value="Mal/L-sulf/L-lact_DH-like_NADP"/>
</dbReference>
<dbReference type="Gene3D" id="3.30.1370.60">
    <property type="entry name" value="Hypothetical oxidoreductase yiak, domain 2"/>
    <property type="match status" value="1"/>
</dbReference>
<dbReference type="InterPro" id="IPR003767">
    <property type="entry name" value="Malate/L-lactate_DH-like"/>
</dbReference>
<organism evidence="2 3">
    <name type="scientific">Candidatus Beckwithbacteria bacterium RBG_13_42_9</name>
    <dbReference type="NCBI Taxonomy" id="1797457"/>
    <lineage>
        <taxon>Bacteria</taxon>
        <taxon>Candidatus Beckwithiibacteriota</taxon>
    </lineage>
</organism>
<dbReference type="InterPro" id="IPR043144">
    <property type="entry name" value="Mal/L-sulf/L-lact_DH-like_ah"/>
</dbReference>
<dbReference type="EMBL" id="MEZK01000005">
    <property type="protein sequence ID" value="OGD63719.1"/>
    <property type="molecule type" value="Genomic_DNA"/>
</dbReference>
<dbReference type="GO" id="GO:0016491">
    <property type="term" value="F:oxidoreductase activity"/>
    <property type="evidence" value="ECO:0007669"/>
    <property type="project" value="UniProtKB-KW"/>
</dbReference>
<name>A0A1F5E8H6_9BACT</name>
<dbReference type="AlphaFoldDB" id="A0A1F5E8H6"/>
<dbReference type="Gene3D" id="1.10.1530.10">
    <property type="match status" value="1"/>
</dbReference>
<dbReference type="Proteomes" id="UP000177006">
    <property type="component" value="Unassembled WGS sequence"/>
</dbReference>
<dbReference type="SUPFAM" id="SSF89733">
    <property type="entry name" value="L-sulfolactate dehydrogenase-like"/>
    <property type="match status" value="1"/>
</dbReference>
<keyword evidence="1" id="KW-0560">Oxidoreductase</keyword>